<sequence length="136" mass="15598">MENSLLCGVALCFWGMNLVDMKVTQTPRYLAKRVGEKVLLECSQDMGHERMYWYRQDPDLALQLIHFSYDVDNNEKEDIPQGYNVSRKKREHFSLIVESASTKHTSLYLCASSLSTALHSHILFAQKRADTGGKQL</sequence>
<organism evidence="7">
    <name type="scientific">Castor canadensis</name>
    <name type="common">American beaver</name>
    <dbReference type="NCBI Taxonomy" id="51338"/>
    <lineage>
        <taxon>Eukaryota</taxon>
        <taxon>Metazoa</taxon>
        <taxon>Chordata</taxon>
        <taxon>Craniata</taxon>
        <taxon>Vertebrata</taxon>
        <taxon>Euteleostomi</taxon>
        <taxon>Mammalia</taxon>
        <taxon>Eutheria</taxon>
        <taxon>Euarchontoglires</taxon>
        <taxon>Glires</taxon>
        <taxon>Rodentia</taxon>
        <taxon>Castorimorpha</taxon>
        <taxon>Castoridae</taxon>
        <taxon>Castor</taxon>
    </lineage>
</organism>
<evidence type="ECO:0000256" key="3">
    <source>
        <dbReference type="ARBA" id="ARBA00023130"/>
    </source>
</evidence>
<dbReference type="InterPro" id="IPR013783">
    <property type="entry name" value="Ig-like_fold"/>
</dbReference>
<evidence type="ECO:0000256" key="4">
    <source>
        <dbReference type="ARBA" id="ARBA00023319"/>
    </source>
</evidence>
<evidence type="ECO:0000256" key="1">
    <source>
        <dbReference type="ARBA" id="ARBA00022729"/>
    </source>
</evidence>
<dbReference type="PANTHER" id="PTHR23268:SF121">
    <property type="entry name" value="T CELL RECEPTOR BETA VARIABLE 28"/>
    <property type="match status" value="1"/>
</dbReference>
<dbReference type="SUPFAM" id="SSF48726">
    <property type="entry name" value="Immunoglobulin"/>
    <property type="match status" value="1"/>
</dbReference>
<keyword evidence="4" id="KW-0393">Immunoglobulin domain</keyword>
<dbReference type="InterPro" id="IPR050413">
    <property type="entry name" value="TCR_beta_variable"/>
</dbReference>
<keyword evidence="3" id="KW-1064">Adaptive immunity</keyword>
<dbReference type="Ensembl" id="ENSCCNT00000019308.1">
    <property type="protein sequence ID" value="ENSCCNP00000014740.1"/>
    <property type="gene ID" value="ENSCCNG00000015221.1"/>
</dbReference>
<dbReference type="AlphaFoldDB" id="A0A8C0WR18"/>
<dbReference type="GO" id="GO:0002250">
    <property type="term" value="P:adaptive immune response"/>
    <property type="evidence" value="ECO:0007669"/>
    <property type="project" value="UniProtKB-KW"/>
</dbReference>
<evidence type="ECO:0000256" key="5">
    <source>
        <dbReference type="SAM" id="SignalP"/>
    </source>
</evidence>
<protein>
    <recommendedName>
        <fullName evidence="6">Immunoglobulin V-set domain-containing protein</fullName>
    </recommendedName>
</protein>
<name>A0A8C0WR18_CASCN</name>
<dbReference type="InterPro" id="IPR013106">
    <property type="entry name" value="Ig_V-set"/>
</dbReference>
<dbReference type="Gene3D" id="2.60.40.10">
    <property type="entry name" value="Immunoglobulins"/>
    <property type="match status" value="1"/>
</dbReference>
<accession>A0A8C0WR18</accession>
<evidence type="ECO:0000256" key="2">
    <source>
        <dbReference type="ARBA" id="ARBA00022859"/>
    </source>
</evidence>
<keyword evidence="1 5" id="KW-0732">Signal</keyword>
<proteinExistence type="predicted"/>
<feature type="chain" id="PRO_5034742953" description="Immunoglobulin V-set domain-containing protein" evidence="5">
    <location>
        <begin position="22"/>
        <end position="136"/>
    </location>
</feature>
<evidence type="ECO:0000259" key="6">
    <source>
        <dbReference type="Pfam" id="PF07686"/>
    </source>
</evidence>
<reference evidence="7" key="1">
    <citation type="submission" date="2023-09" db="UniProtKB">
        <authorList>
            <consortium name="Ensembl"/>
        </authorList>
    </citation>
    <scope>IDENTIFICATION</scope>
</reference>
<evidence type="ECO:0000313" key="7">
    <source>
        <dbReference type="Ensembl" id="ENSCCNP00000014740.1"/>
    </source>
</evidence>
<feature type="domain" description="Immunoglobulin V-set" evidence="6">
    <location>
        <begin position="25"/>
        <end position="112"/>
    </location>
</feature>
<dbReference type="InterPro" id="IPR036179">
    <property type="entry name" value="Ig-like_dom_sf"/>
</dbReference>
<dbReference type="GO" id="GO:0007166">
    <property type="term" value="P:cell surface receptor signaling pathway"/>
    <property type="evidence" value="ECO:0007669"/>
    <property type="project" value="TreeGrafter"/>
</dbReference>
<feature type="signal peptide" evidence="5">
    <location>
        <begin position="1"/>
        <end position="21"/>
    </location>
</feature>
<dbReference type="PANTHER" id="PTHR23268">
    <property type="entry name" value="T-CELL RECEPTOR BETA CHAIN"/>
    <property type="match status" value="1"/>
</dbReference>
<dbReference type="Pfam" id="PF07686">
    <property type="entry name" value="V-set"/>
    <property type="match status" value="1"/>
</dbReference>
<keyword evidence="2" id="KW-0391">Immunity</keyword>
<dbReference type="GO" id="GO:0005886">
    <property type="term" value="C:plasma membrane"/>
    <property type="evidence" value="ECO:0007669"/>
    <property type="project" value="TreeGrafter"/>
</dbReference>